<dbReference type="GO" id="GO:0016491">
    <property type="term" value="F:oxidoreductase activity"/>
    <property type="evidence" value="ECO:0007669"/>
    <property type="project" value="InterPro"/>
</dbReference>
<dbReference type="Proteomes" id="UP000005801">
    <property type="component" value="Unassembled WGS sequence"/>
</dbReference>
<gene>
    <name evidence="7" type="ORF">PPSIR1_21844</name>
</gene>
<name>A6FXL6_9BACT</name>
<sequence>MGARVESSGQRRAQWLRRWGLTVWFTTFVGVQVLTFPFLSAHPPALAWSPELLRLLPWLGGVGLGMGSLFVLEGVGPRVLAPADPDLGAHLLGDFGPRLRGYSWARRTRWLFDATLCWFVAGVTTIVGSSLLGHALAEAASVPALLDGWPPLLRLLVAFLLTDVHSYFRHRLEHAGGERSWMWRRVHRYHHEPEVMDLWAGMQVHWLEALLVFGPPCLLLSALGFATWELLFLFTLFLLITATQHVGSGWTSGPIMGQIFQGPDAHLRHHSVVQRDRLENLADCLTLWDRLFGTWVPPRPGFRGPYGPGDSGPGSDAG</sequence>
<evidence type="ECO:0000256" key="4">
    <source>
        <dbReference type="ARBA" id="ARBA00023136"/>
    </source>
</evidence>
<dbReference type="SUPFAM" id="SSF90123">
    <property type="entry name" value="ABC transporter transmembrane region"/>
    <property type="match status" value="1"/>
</dbReference>
<reference evidence="7 8" key="1">
    <citation type="submission" date="2007-06" db="EMBL/GenBank/DDBJ databases">
        <authorList>
            <person name="Shimkets L."/>
            <person name="Ferriera S."/>
            <person name="Johnson J."/>
            <person name="Kravitz S."/>
            <person name="Beeson K."/>
            <person name="Sutton G."/>
            <person name="Rogers Y.-H."/>
            <person name="Friedman R."/>
            <person name="Frazier M."/>
            <person name="Venter J.C."/>
        </authorList>
    </citation>
    <scope>NUCLEOTIDE SEQUENCE [LARGE SCALE GENOMIC DNA]</scope>
    <source>
        <strain evidence="7 8">SIR-1</strain>
    </source>
</reference>
<dbReference type="GO" id="GO:0005524">
    <property type="term" value="F:ATP binding"/>
    <property type="evidence" value="ECO:0007669"/>
    <property type="project" value="InterPro"/>
</dbReference>
<feature type="domain" description="Fatty acid hydroxylase" evidence="6">
    <location>
        <begin position="156"/>
        <end position="294"/>
    </location>
</feature>
<dbReference type="InterPro" id="IPR006694">
    <property type="entry name" value="Fatty_acid_hydroxylase"/>
</dbReference>
<dbReference type="GO" id="GO:0005506">
    <property type="term" value="F:iron ion binding"/>
    <property type="evidence" value="ECO:0007669"/>
    <property type="project" value="InterPro"/>
</dbReference>
<dbReference type="RefSeq" id="WP_006969215.1">
    <property type="nucleotide sequence ID" value="NZ_ABCS01000002.1"/>
</dbReference>
<keyword evidence="4 5" id="KW-0472">Membrane</keyword>
<evidence type="ECO:0000256" key="5">
    <source>
        <dbReference type="SAM" id="Phobius"/>
    </source>
</evidence>
<dbReference type="GO" id="GO:0008610">
    <property type="term" value="P:lipid biosynthetic process"/>
    <property type="evidence" value="ECO:0007669"/>
    <property type="project" value="InterPro"/>
</dbReference>
<feature type="transmembrane region" description="Helical" evidence="5">
    <location>
        <begin position="52"/>
        <end position="72"/>
    </location>
</feature>
<evidence type="ECO:0000256" key="1">
    <source>
        <dbReference type="ARBA" id="ARBA00004651"/>
    </source>
</evidence>
<keyword evidence="2 5" id="KW-0812">Transmembrane</keyword>
<evidence type="ECO:0000313" key="7">
    <source>
        <dbReference type="EMBL" id="EDM81604.1"/>
    </source>
</evidence>
<accession>A6FXL6</accession>
<dbReference type="Pfam" id="PF04116">
    <property type="entry name" value="FA_hydroxylase"/>
    <property type="match status" value="1"/>
</dbReference>
<dbReference type="InterPro" id="IPR050307">
    <property type="entry name" value="Sterol_Desaturase_Related"/>
</dbReference>
<feature type="transmembrane region" description="Helical" evidence="5">
    <location>
        <begin position="21"/>
        <end position="40"/>
    </location>
</feature>
<dbReference type="PANTHER" id="PTHR11863">
    <property type="entry name" value="STEROL DESATURASE"/>
    <property type="match status" value="1"/>
</dbReference>
<protein>
    <recommendedName>
        <fullName evidence="6">Fatty acid hydroxylase domain-containing protein</fullName>
    </recommendedName>
</protein>
<dbReference type="OrthoDB" id="9770329at2"/>
<proteinExistence type="predicted"/>
<comment type="subcellular location">
    <subcellularLocation>
        <location evidence="1">Cell membrane</location>
        <topology evidence="1">Multi-pass membrane protein</topology>
    </subcellularLocation>
</comment>
<dbReference type="GO" id="GO:0005886">
    <property type="term" value="C:plasma membrane"/>
    <property type="evidence" value="ECO:0007669"/>
    <property type="project" value="UniProtKB-SubCell"/>
</dbReference>
<keyword evidence="3 5" id="KW-1133">Transmembrane helix</keyword>
<comment type="caution">
    <text evidence="7">The sequence shown here is derived from an EMBL/GenBank/DDBJ whole genome shotgun (WGS) entry which is preliminary data.</text>
</comment>
<keyword evidence="8" id="KW-1185">Reference proteome</keyword>
<evidence type="ECO:0000259" key="6">
    <source>
        <dbReference type="Pfam" id="PF04116"/>
    </source>
</evidence>
<feature type="transmembrane region" description="Helical" evidence="5">
    <location>
        <begin position="110"/>
        <end position="132"/>
    </location>
</feature>
<organism evidence="7 8">
    <name type="scientific">Plesiocystis pacifica SIR-1</name>
    <dbReference type="NCBI Taxonomy" id="391625"/>
    <lineage>
        <taxon>Bacteria</taxon>
        <taxon>Pseudomonadati</taxon>
        <taxon>Myxococcota</taxon>
        <taxon>Polyangia</taxon>
        <taxon>Nannocystales</taxon>
        <taxon>Nannocystaceae</taxon>
        <taxon>Plesiocystis</taxon>
    </lineage>
</organism>
<dbReference type="eggNOG" id="COG3000">
    <property type="taxonomic scope" value="Bacteria"/>
</dbReference>
<evidence type="ECO:0000256" key="3">
    <source>
        <dbReference type="ARBA" id="ARBA00022989"/>
    </source>
</evidence>
<evidence type="ECO:0000256" key="2">
    <source>
        <dbReference type="ARBA" id="ARBA00022692"/>
    </source>
</evidence>
<dbReference type="EMBL" id="ABCS01000002">
    <property type="protein sequence ID" value="EDM81604.1"/>
    <property type="molecule type" value="Genomic_DNA"/>
</dbReference>
<dbReference type="STRING" id="391625.PPSIR1_21844"/>
<dbReference type="AlphaFoldDB" id="A6FXL6"/>
<dbReference type="InterPro" id="IPR036640">
    <property type="entry name" value="ABC1_TM_sf"/>
</dbReference>
<evidence type="ECO:0000313" key="8">
    <source>
        <dbReference type="Proteomes" id="UP000005801"/>
    </source>
</evidence>